<keyword evidence="1" id="KW-1133">Transmembrane helix</keyword>
<feature type="transmembrane region" description="Helical" evidence="1">
    <location>
        <begin position="355"/>
        <end position="375"/>
    </location>
</feature>
<feature type="transmembrane region" description="Helical" evidence="1">
    <location>
        <begin position="268"/>
        <end position="293"/>
    </location>
</feature>
<dbReference type="RefSeq" id="WP_125975940.1">
    <property type="nucleotide sequence ID" value="NZ_BAAADY010000015.1"/>
</dbReference>
<proteinExistence type="predicted"/>
<dbReference type="Proteomes" id="UP000531251">
    <property type="component" value="Unassembled WGS sequence"/>
</dbReference>
<comment type="caution">
    <text evidence="2">The sequence shown here is derived from an EMBL/GenBank/DDBJ whole genome shotgun (WGS) entry which is preliminary data.</text>
</comment>
<keyword evidence="3" id="KW-1185">Reference proteome</keyword>
<evidence type="ECO:0000313" key="3">
    <source>
        <dbReference type="Proteomes" id="UP000531251"/>
    </source>
</evidence>
<feature type="transmembrane region" description="Helical" evidence="1">
    <location>
        <begin position="228"/>
        <end position="248"/>
    </location>
</feature>
<sequence>MATRIASLGIAEPKAGLAAAAAALPRWMALLATAVAVRAVTFGNPLVAVDEQFYWVTAQRLLDGALPFVDIWDRKPVGLFLLYAPAAALGMPWGILTYQLMALACVVLTAGMIARTADRVGWSAGALPAALLYILMLNVADGQGGQAPVFYNLLTMGAVALLLPRADDRDGDPVRIGRNLLAMLLIGLALQVKYTVLFEGLFLGLWLLRRESVLGANLHHVARRGLGYAGMAMLPTLLAAGAYAWLGHFDAWAYANFGSILDRRSDPFIDLVGAFFEVMVPLAPLLVLSGLGWARMRRAGGPSAAEGLLLGWLVAAMVGLLVFGSWFPHYALPAMVPGSLCCAGFFAQDRIGRRIVAPVLLAVALIAGTICVLAAQAKRGSAAQLATIADAIGRGPGCLYVQSGDSMLYGATGRCALSPWLFPSHLSRERENGALGVDQIAEVDRIFAQRPAVVVMRTPFRGERLAVRAHVQRYLHRLGYASRGTYWMGTVPTTVYAAPEMSSTTAPPRRAASKPA</sequence>
<feature type="transmembrane region" description="Helical" evidence="1">
    <location>
        <begin position="181"/>
        <end position="208"/>
    </location>
</feature>
<keyword evidence="1" id="KW-0812">Transmembrane</keyword>
<organism evidence="2 3">
    <name type="scientific">Sphingomonas trueperi</name>
    <dbReference type="NCBI Taxonomy" id="53317"/>
    <lineage>
        <taxon>Bacteria</taxon>
        <taxon>Pseudomonadati</taxon>
        <taxon>Pseudomonadota</taxon>
        <taxon>Alphaproteobacteria</taxon>
        <taxon>Sphingomonadales</taxon>
        <taxon>Sphingomonadaceae</taxon>
        <taxon>Sphingomonas</taxon>
    </lineage>
</organism>
<feature type="transmembrane region" description="Helical" evidence="1">
    <location>
        <begin position="305"/>
        <end position="324"/>
    </location>
</feature>
<feature type="transmembrane region" description="Helical" evidence="1">
    <location>
        <begin position="149"/>
        <end position="166"/>
    </location>
</feature>
<protein>
    <recommendedName>
        <fullName evidence="4">4-amino-4-deoxy-L-arabinose transferase-like glycosyltransferase</fullName>
    </recommendedName>
</protein>
<evidence type="ECO:0000313" key="2">
    <source>
        <dbReference type="EMBL" id="NJB99137.1"/>
    </source>
</evidence>
<dbReference type="AlphaFoldDB" id="A0A7X6BEU5"/>
<feature type="transmembrane region" description="Helical" evidence="1">
    <location>
        <begin position="120"/>
        <end position="137"/>
    </location>
</feature>
<keyword evidence="1" id="KW-0472">Membrane</keyword>
<reference evidence="2 3" key="1">
    <citation type="submission" date="2020-03" db="EMBL/GenBank/DDBJ databases">
        <title>Genomic Encyclopedia of Type Strains, Phase IV (KMG-IV): sequencing the most valuable type-strain genomes for metagenomic binning, comparative biology and taxonomic classification.</title>
        <authorList>
            <person name="Goeker M."/>
        </authorList>
    </citation>
    <scope>NUCLEOTIDE SEQUENCE [LARGE SCALE GENOMIC DNA]</scope>
    <source>
        <strain evidence="2 3">DSM 7225</strain>
    </source>
</reference>
<accession>A0A7X6BEU5</accession>
<dbReference type="EMBL" id="JAATJB010000012">
    <property type="protein sequence ID" value="NJB99137.1"/>
    <property type="molecule type" value="Genomic_DNA"/>
</dbReference>
<evidence type="ECO:0008006" key="4">
    <source>
        <dbReference type="Google" id="ProtNLM"/>
    </source>
</evidence>
<gene>
    <name evidence="2" type="ORF">GGR89_003477</name>
</gene>
<name>A0A7X6BEU5_9SPHN</name>
<evidence type="ECO:0000256" key="1">
    <source>
        <dbReference type="SAM" id="Phobius"/>
    </source>
</evidence>